<feature type="transmembrane region" description="Helical" evidence="7">
    <location>
        <begin position="6"/>
        <end position="29"/>
    </location>
</feature>
<evidence type="ECO:0000313" key="10">
    <source>
        <dbReference type="Proteomes" id="UP000799771"/>
    </source>
</evidence>
<evidence type="ECO:0000256" key="7">
    <source>
        <dbReference type="SAM" id="Phobius"/>
    </source>
</evidence>
<dbReference type="OrthoDB" id="3934549at2759"/>
<feature type="transmembrane region" description="Helical" evidence="7">
    <location>
        <begin position="118"/>
        <end position="140"/>
    </location>
</feature>
<feature type="transmembrane region" description="Helical" evidence="7">
    <location>
        <begin position="41"/>
        <end position="62"/>
    </location>
</feature>
<dbReference type="PANTHER" id="PTHR33048">
    <property type="entry name" value="PTH11-LIKE INTEGRAL MEMBRANE PROTEIN (AFU_ORTHOLOGUE AFUA_5G11245)"/>
    <property type="match status" value="1"/>
</dbReference>
<name>A0A6A6A2Q0_9PLEO</name>
<accession>A0A6A6A2Q0</accession>
<dbReference type="Pfam" id="PF20684">
    <property type="entry name" value="Fung_rhodopsin"/>
    <property type="match status" value="1"/>
</dbReference>
<reference evidence="9" key="1">
    <citation type="journal article" date="2020" name="Stud. Mycol.">
        <title>101 Dothideomycetes genomes: a test case for predicting lifestyles and emergence of pathogens.</title>
        <authorList>
            <person name="Haridas S."/>
            <person name="Albert R."/>
            <person name="Binder M."/>
            <person name="Bloem J."/>
            <person name="Labutti K."/>
            <person name="Salamov A."/>
            <person name="Andreopoulos B."/>
            <person name="Baker S."/>
            <person name="Barry K."/>
            <person name="Bills G."/>
            <person name="Bluhm B."/>
            <person name="Cannon C."/>
            <person name="Castanera R."/>
            <person name="Culley D."/>
            <person name="Daum C."/>
            <person name="Ezra D."/>
            <person name="Gonzalez J."/>
            <person name="Henrissat B."/>
            <person name="Kuo A."/>
            <person name="Liang C."/>
            <person name="Lipzen A."/>
            <person name="Lutzoni F."/>
            <person name="Magnuson J."/>
            <person name="Mondo S."/>
            <person name="Nolan M."/>
            <person name="Ohm R."/>
            <person name="Pangilinan J."/>
            <person name="Park H.-J."/>
            <person name="Ramirez L."/>
            <person name="Alfaro M."/>
            <person name="Sun H."/>
            <person name="Tritt A."/>
            <person name="Yoshinaga Y."/>
            <person name="Zwiers L.-H."/>
            <person name="Turgeon B."/>
            <person name="Goodwin S."/>
            <person name="Spatafora J."/>
            <person name="Crous P."/>
            <person name="Grigoriev I."/>
        </authorList>
    </citation>
    <scope>NUCLEOTIDE SEQUENCE</scope>
    <source>
        <strain evidence="9">CBS 119687</strain>
    </source>
</reference>
<feature type="domain" description="Rhodopsin" evidence="8">
    <location>
        <begin position="25"/>
        <end position="265"/>
    </location>
</feature>
<evidence type="ECO:0000256" key="1">
    <source>
        <dbReference type="ARBA" id="ARBA00004141"/>
    </source>
</evidence>
<dbReference type="EMBL" id="ML977517">
    <property type="protein sequence ID" value="KAF2125177.1"/>
    <property type="molecule type" value="Genomic_DNA"/>
</dbReference>
<dbReference type="GO" id="GO:0016020">
    <property type="term" value="C:membrane"/>
    <property type="evidence" value="ECO:0007669"/>
    <property type="project" value="UniProtKB-SubCell"/>
</dbReference>
<keyword evidence="2 7" id="KW-0812">Transmembrane</keyword>
<dbReference type="Proteomes" id="UP000799771">
    <property type="component" value="Unassembled WGS sequence"/>
</dbReference>
<dbReference type="AlphaFoldDB" id="A0A6A6A2Q0"/>
<keyword evidence="4 7" id="KW-0472">Membrane</keyword>
<feature type="region of interest" description="Disordered" evidence="6">
    <location>
        <begin position="275"/>
        <end position="295"/>
    </location>
</feature>
<evidence type="ECO:0000313" key="9">
    <source>
        <dbReference type="EMBL" id="KAF2125177.1"/>
    </source>
</evidence>
<evidence type="ECO:0000256" key="6">
    <source>
        <dbReference type="SAM" id="MobiDB-lite"/>
    </source>
</evidence>
<dbReference type="InterPro" id="IPR049326">
    <property type="entry name" value="Rhodopsin_dom_fungi"/>
</dbReference>
<sequence length="393" mass="43316">MAPTSYPMALASLILLPFDIISTILRFRIRAQRKAWGADDWAMLVNIPFWLVSTVATLGMAWSGVGAYDATLSAEQKANSMLWFYVFQEPWCFTLITIKWSIGFALIRIANGMKWIEYVIYTCLAVTLVVMGGTGMYLFFQCMPIEKNWHTAVPGTCQDRSIQTVLSYAVAAVSISTDWVFAILPIFLLWNIQLDPRVKASVVGLLGLGIFASIAPIVRLKFLIGMNDQSRFLQNLSSILAWATAEMNVGMLVANLPACRPLLERAIHRFSSWTGSASRSLPHSGKPGATAGTGRNYLELDERPESKNLKSYLSSHGTKGGPGIETRIYGREFDADSSLSLDRDEGSQKHMVGKSSLGGMQVNVQRDFTMEVNDGNHDGVMEGQAISKTHGIV</sequence>
<protein>
    <recommendedName>
        <fullName evidence="8">Rhodopsin domain-containing protein</fullName>
    </recommendedName>
</protein>
<dbReference type="RefSeq" id="XP_033519569.1">
    <property type="nucleotide sequence ID" value="XM_033666250.1"/>
</dbReference>
<dbReference type="GeneID" id="54406682"/>
<evidence type="ECO:0000256" key="4">
    <source>
        <dbReference type="ARBA" id="ARBA00023136"/>
    </source>
</evidence>
<dbReference type="InterPro" id="IPR052337">
    <property type="entry name" value="SAT4-like"/>
</dbReference>
<feature type="transmembrane region" description="Helical" evidence="7">
    <location>
        <begin position="202"/>
        <end position="219"/>
    </location>
</feature>
<comment type="subcellular location">
    <subcellularLocation>
        <location evidence="1">Membrane</location>
        <topology evidence="1">Multi-pass membrane protein</topology>
    </subcellularLocation>
</comment>
<comment type="similarity">
    <text evidence="5">Belongs to the SAT4 family.</text>
</comment>
<gene>
    <name evidence="9" type="ORF">P153DRAFT_349541</name>
</gene>
<evidence type="ECO:0000256" key="5">
    <source>
        <dbReference type="ARBA" id="ARBA00038359"/>
    </source>
</evidence>
<evidence type="ECO:0000259" key="8">
    <source>
        <dbReference type="Pfam" id="PF20684"/>
    </source>
</evidence>
<feature type="transmembrane region" description="Helical" evidence="7">
    <location>
        <begin position="168"/>
        <end position="190"/>
    </location>
</feature>
<keyword evidence="3 7" id="KW-1133">Transmembrane helix</keyword>
<feature type="transmembrane region" description="Helical" evidence="7">
    <location>
        <begin position="82"/>
        <end position="106"/>
    </location>
</feature>
<evidence type="ECO:0000256" key="2">
    <source>
        <dbReference type="ARBA" id="ARBA00022692"/>
    </source>
</evidence>
<organism evidence="9 10">
    <name type="scientific">Dothidotthia symphoricarpi CBS 119687</name>
    <dbReference type="NCBI Taxonomy" id="1392245"/>
    <lineage>
        <taxon>Eukaryota</taxon>
        <taxon>Fungi</taxon>
        <taxon>Dikarya</taxon>
        <taxon>Ascomycota</taxon>
        <taxon>Pezizomycotina</taxon>
        <taxon>Dothideomycetes</taxon>
        <taxon>Pleosporomycetidae</taxon>
        <taxon>Pleosporales</taxon>
        <taxon>Dothidotthiaceae</taxon>
        <taxon>Dothidotthia</taxon>
    </lineage>
</organism>
<dbReference type="PANTHER" id="PTHR33048:SF31">
    <property type="entry name" value="INTEGRAL MEMBRANE PROTEIN"/>
    <property type="match status" value="1"/>
</dbReference>
<proteinExistence type="inferred from homology"/>
<keyword evidence="10" id="KW-1185">Reference proteome</keyword>
<evidence type="ECO:0000256" key="3">
    <source>
        <dbReference type="ARBA" id="ARBA00022989"/>
    </source>
</evidence>